<feature type="compositionally biased region" description="Polar residues" evidence="1">
    <location>
        <begin position="36"/>
        <end position="54"/>
    </location>
</feature>
<organism evidence="2 3">
    <name type="scientific">Shewanella fodinae</name>
    <dbReference type="NCBI Taxonomy" id="552357"/>
    <lineage>
        <taxon>Bacteria</taxon>
        <taxon>Pseudomonadati</taxon>
        <taxon>Pseudomonadota</taxon>
        <taxon>Gammaproteobacteria</taxon>
        <taxon>Alteromonadales</taxon>
        <taxon>Shewanellaceae</taxon>
        <taxon>Shewanella</taxon>
    </lineage>
</organism>
<reference evidence="2 3" key="1">
    <citation type="submission" date="2019-03" db="EMBL/GenBank/DDBJ databases">
        <title>Freshwater and sediment microbial communities from various areas in North America, analyzing microbe dynamics in response to fracking.</title>
        <authorList>
            <person name="Lamendella R."/>
        </authorList>
    </citation>
    <scope>NUCLEOTIDE SEQUENCE [LARGE SCALE GENOMIC DNA]</scope>
    <source>
        <strain evidence="2 3">74A</strain>
    </source>
</reference>
<dbReference type="Proteomes" id="UP000294832">
    <property type="component" value="Unassembled WGS sequence"/>
</dbReference>
<protein>
    <submittedName>
        <fullName evidence="2">Uncharacterized protein</fullName>
    </submittedName>
</protein>
<feature type="region of interest" description="Disordered" evidence="1">
    <location>
        <begin position="35"/>
        <end position="54"/>
    </location>
</feature>
<keyword evidence="3" id="KW-1185">Reference proteome</keyword>
<dbReference type="AlphaFoldDB" id="A0A4V2RSZ1"/>
<dbReference type="RefSeq" id="WP_133037937.1">
    <property type="nucleotide sequence ID" value="NZ_SLWF01000003.1"/>
</dbReference>
<proteinExistence type="predicted"/>
<sequence length="90" mass="10699">MIDWFKLLKTNDNPHGFELVDLLHQLKEEVEIASSHELQQSTTKEQPFTSGQQTITDEAAKKYPIWRVSHSYWKLQRPLPGNIWQRRIKL</sequence>
<gene>
    <name evidence="2" type="ORF">EDC91_103183</name>
</gene>
<comment type="caution">
    <text evidence="2">The sequence shown here is derived from an EMBL/GenBank/DDBJ whole genome shotgun (WGS) entry which is preliminary data.</text>
</comment>
<dbReference type="EMBL" id="SLWF01000003">
    <property type="protein sequence ID" value="TCN89002.1"/>
    <property type="molecule type" value="Genomic_DNA"/>
</dbReference>
<evidence type="ECO:0000313" key="3">
    <source>
        <dbReference type="Proteomes" id="UP000294832"/>
    </source>
</evidence>
<evidence type="ECO:0000313" key="2">
    <source>
        <dbReference type="EMBL" id="TCN89002.1"/>
    </source>
</evidence>
<name>A0A4V2RSZ1_9GAMM</name>
<evidence type="ECO:0000256" key="1">
    <source>
        <dbReference type="SAM" id="MobiDB-lite"/>
    </source>
</evidence>
<accession>A0A4V2RSZ1</accession>